<dbReference type="GO" id="GO:0004197">
    <property type="term" value="F:cysteine-type endopeptidase activity"/>
    <property type="evidence" value="ECO:0007669"/>
    <property type="project" value="EnsemblFungi"/>
</dbReference>
<dbReference type="GO" id="GO:0016485">
    <property type="term" value="P:protein processing"/>
    <property type="evidence" value="ECO:0007669"/>
    <property type="project" value="TreeGrafter"/>
</dbReference>
<dbReference type="GO" id="GO:0032258">
    <property type="term" value="P:cytoplasm to vacuole targeting by the Cvt pathway"/>
    <property type="evidence" value="ECO:0007669"/>
    <property type="project" value="EnsemblFungi"/>
</dbReference>
<dbReference type="Pfam" id="PF03416">
    <property type="entry name" value="Peptidase_C54"/>
    <property type="match status" value="1"/>
</dbReference>
<dbReference type="GO" id="GO:0006612">
    <property type="term" value="P:protein targeting to membrane"/>
    <property type="evidence" value="ECO:0007669"/>
    <property type="project" value="EnsemblFungi"/>
</dbReference>
<evidence type="ECO:0000256" key="6">
    <source>
        <dbReference type="ARBA" id="ARBA00022801"/>
    </source>
</evidence>
<dbReference type="EMBL" id="HE806322">
    <property type="protein sequence ID" value="CCH61970.1"/>
    <property type="molecule type" value="Genomic_DNA"/>
</dbReference>
<dbReference type="STRING" id="1071380.I2H6G8"/>
<proteinExistence type="inferred from homology"/>
<protein>
    <recommendedName>
        <fullName evidence="11">Cysteine protease</fullName>
        <ecNumber evidence="11">3.4.22.-</ecNumber>
    </recommendedName>
</protein>
<evidence type="ECO:0000256" key="12">
    <source>
        <dbReference type="SAM" id="MobiDB-lite"/>
    </source>
</evidence>
<dbReference type="MEROPS" id="C54.001"/>
<keyword evidence="11" id="KW-0539">Nucleus</keyword>
<keyword evidence="7" id="KW-0788">Thiol protease</keyword>
<evidence type="ECO:0000256" key="5">
    <source>
        <dbReference type="ARBA" id="ARBA00022670"/>
    </source>
</evidence>
<evidence type="ECO:0000259" key="13">
    <source>
        <dbReference type="Pfam" id="PF03416"/>
    </source>
</evidence>
<dbReference type="GeneID" id="14497102"/>
<organism evidence="14 15">
    <name type="scientific">Henningerozyma blattae (strain ATCC 34711 / CBS 6284 / DSM 70876 / NBRC 10599 / NRRL Y-10934 / UCD 77-7)</name>
    <name type="common">Yeast</name>
    <name type="synonym">Tetrapisispora blattae</name>
    <dbReference type="NCBI Taxonomy" id="1071380"/>
    <lineage>
        <taxon>Eukaryota</taxon>
        <taxon>Fungi</taxon>
        <taxon>Dikarya</taxon>
        <taxon>Ascomycota</taxon>
        <taxon>Saccharomycotina</taxon>
        <taxon>Saccharomycetes</taxon>
        <taxon>Saccharomycetales</taxon>
        <taxon>Saccharomycetaceae</taxon>
        <taxon>Henningerozyma</taxon>
    </lineage>
</organism>
<keyword evidence="9" id="KW-0072">Autophagy</keyword>
<dbReference type="eggNOG" id="KOG2674">
    <property type="taxonomic scope" value="Eukaryota"/>
</dbReference>
<dbReference type="RefSeq" id="XP_004181489.1">
    <property type="nucleotide sequence ID" value="XM_004181441.1"/>
</dbReference>
<reference evidence="14 15" key="1">
    <citation type="journal article" date="2011" name="Proc. Natl. Acad. Sci. U.S.A.">
        <title>Evolutionary erosion of yeast sex chromosomes by mating-type switching accidents.</title>
        <authorList>
            <person name="Gordon J.L."/>
            <person name="Armisen D."/>
            <person name="Proux-Wera E."/>
            <person name="Oheigeartaigh S.S."/>
            <person name="Byrne K.P."/>
            <person name="Wolfe K.H."/>
        </authorList>
    </citation>
    <scope>NUCLEOTIDE SEQUENCE [LARGE SCALE GENOMIC DNA]</scope>
    <source>
        <strain evidence="15">ATCC 34711 / CBS 6284 / DSM 70876 / NBRC 10599 / NRRL Y-10934 / UCD 77-7</strain>
    </source>
</reference>
<dbReference type="GO" id="GO:0005739">
    <property type="term" value="C:mitochondrion"/>
    <property type="evidence" value="ECO:0007669"/>
    <property type="project" value="EnsemblFungi"/>
</dbReference>
<accession>I2H6G8</accession>
<dbReference type="InterPro" id="IPR046792">
    <property type="entry name" value="Peptidase_C54_cat"/>
</dbReference>
<dbReference type="AlphaFoldDB" id="I2H6G8"/>
<evidence type="ECO:0000256" key="10">
    <source>
        <dbReference type="ARBA" id="ARBA00029362"/>
    </source>
</evidence>
<keyword evidence="3" id="KW-0813">Transport</keyword>
<dbReference type="PANTHER" id="PTHR22624">
    <property type="entry name" value="CYSTEINE PROTEASE ATG4"/>
    <property type="match status" value="1"/>
</dbReference>
<evidence type="ECO:0000256" key="3">
    <source>
        <dbReference type="ARBA" id="ARBA00022448"/>
    </source>
</evidence>
<feature type="region of interest" description="Disordered" evidence="12">
    <location>
        <begin position="444"/>
        <end position="468"/>
    </location>
</feature>
<evidence type="ECO:0000256" key="8">
    <source>
        <dbReference type="ARBA" id="ARBA00022927"/>
    </source>
</evidence>
<dbReference type="EC" id="3.4.22.-" evidence="11"/>
<dbReference type="FunCoup" id="I2H6G8">
    <property type="interactions" value="332"/>
</dbReference>
<evidence type="ECO:0000256" key="7">
    <source>
        <dbReference type="ARBA" id="ARBA00022807"/>
    </source>
</evidence>
<feature type="domain" description="Peptidase C54 catalytic" evidence="13">
    <location>
        <begin position="128"/>
        <end position="420"/>
    </location>
</feature>
<dbReference type="OrthoDB" id="2960936at2759"/>
<dbReference type="Proteomes" id="UP000002866">
    <property type="component" value="Chromosome 7"/>
</dbReference>
<dbReference type="GO" id="GO:0005634">
    <property type="term" value="C:nucleus"/>
    <property type="evidence" value="ECO:0007669"/>
    <property type="project" value="UniProtKB-SubCell"/>
</dbReference>
<evidence type="ECO:0000256" key="2">
    <source>
        <dbReference type="ARBA" id="ARBA00010958"/>
    </source>
</evidence>
<comment type="similarity">
    <text evidence="2 11">Belongs to the peptidase C54 family.</text>
</comment>
<evidence type="ECO:0000256" key="4">
    <source>
        <dbReference type="ARBA" id="ARBA00022490"/>
    </source>
</evidence>
<sequence>MIVESIGNGNKLPEKLNHDYEIKEFDKTIHPDDIILEERIILGKRYTCAYNNERTSQLGSIFEYMKKKMGAFDEAPSDHLLDYDTKNVEDNTIRSDDLVTINMKEGHINRRDGKVTPYNLEADDDSVEFLEDCKSRLIFTYRTNFSPIERAPDGPSPINVSVLFRDTLFNTVNHVLNNPNSFTTDIGWGCMIRTGQSLLGNALQIINLGRNFRINNQSNNPNTKNIKEEDIIEWFYDNPNKPFSIHKFVDKGMRISDKKPGEWFGPSTTCTAIQSLIYEFPECGIDECILSVSSGDIYEDEINEHFQKNENTIILILLGVKLGIDKINQCYFNDIKDILNSRYSCGISGGRPSSSLYFFGHMNEYLYYFDPHKPQLQLNEDFKNSCHSTDYSKILISEIDPSMLIGFYLKGKKDWDNFKEEVKNSTIINIMEKMPKDIDIELSEDDEQEEEEEAREEEDTATKKHKPDTANNFKLDGFLVEDDEQYIDIKHVSNDRKRIARNTPVPLKMSINLNLFDEQEEYVDVDKNIKVNYKEDRFQSINCKNQDIMIVGNQSSEGVNIEVEKILVEHDTVEAET</sequence>
<dbReference type="InParanoid" id="I2H6G8"/>
<keyword evidence="6 11" id="KW-0378">Hydrolase</keyword>
<evidence type="ECO:0000313" key="15">
    <source>
        <dbReference type="Proteomes" id="UP000002866"/>
    </source>
</evidence>
<evidence type="ECO:0000313" key="14">
    <source>
        <dbReference type="EMBL" id="CCH61970.1"/>
    </source>
</evidence>
<comment type="catalytic activity">
    <reaction evidence="10">
        <text>[protein]-C-terminal L-amino acid-glycyl-phosphatidylethanolamide + H2O = [protein]-C-terminal L-amino acid-glycine + a 1,2-diacyl-sn-glycero-3-phosphoethanolamine</text>
        <dbReference type="Rhea" id="RHEA:67548"/>
        <dbReference type="Rhea" id="RHEA-COMP:17323"/>
        <dbReference type="Rhea" id="RHEA-COMP:17324"/>
        <dbReference type="ChEBI" id="CHEBI:15377"/>
        <dbReference type="ChEBI" id="CHEBI:64612"/>
        <dbReference type="ChEBI" id="CHEBI:172940"/>
        <dbReference type="ChEBI" id="CHEBI:172941"/>
    </reaction>
    <physiologicalReaction direction="left-to-right" evidence="10">
        <dbReference type="Rhea" id="RHEA:67549"/>
    </physiologicalReaction>
</comment>
<evidence type="ECO:0000256" key="9">
    <source>
        <dbReference type="ARBA" id="ARBA00023006"/>
    </source>
</evidence>
<comment type="function">
    <text evidence="11">Required for selective autophagic degradation of the nucleus (nucleophagy) as well as for mitophagy which contributes to regulate mitochondrial quantity and quality by eliminating the mitochondria to a basal level to fulfill cellular energy requirements and preventing excess ROS production.</text>
</comment>
<keyword evidence="4 11" id="KW-0963">Cytoplasm</keyword>
<dbReference type="SUPFAM" id="SSF54001">
    <property type="entry name" value="Cysteine proteinases"/>
    <property type="match status" value="1"/>
</dbReference>
<dbReference type="GO" id="GO:0000423">
    <property type="term" value="P:mitophagy"/>
    <property type="evidence" value="ECO:0007669"/>
    <property type="project" value="TreeGrafter"/>
</dbReference>
<keyword evidence="15" id="KW-1185">Reference proteome</keyword>
<dbReference type="GO" id="GO:0005829">
    <property type="term" value="C:cytosol"/>
    <property type="evidence" value="ECO:0007669"/>
    <property type="project" value="EnsemblFungi"/>
</dbReference>
<dbReference type="PANTHER" id="PTHR22624:SF49">
    <property type="entry name" value="CYSTEINE PROTEASE"/>
    <property type="match status" value="1"/>
</dbReference>
<evidence type="ECO:0000256" key="11">
    <source>
        <dbReference type="RuleBase" id="RU363115"/>
    </source>
</evidence>
<feature type="compositionally biased region" description="Acidic residues" evidence="12">
    <location>
        <begin position="444"/>
        <end position="459"/>
    </location>
</feature>
<gene>
    <name evidence="14" type="primary">TBLA0G00200</name>
    <name evidence="14" type="ORF">TBLA_0G00200</name>
</gene>
<dbReference type="InterPro" id="IPR038765">
    <property type="entry name" value="Papain-like_cys_pep_sf"/>
</dbReference>
<dbReference type="GO" id="GO:0000407">
    <property type="term" value="C:phagophore assembly site"/>
    <property type="evidence" value="ECO:0007669"/>
    <property type="project" value="UniProtKB-SubCell"/>
</dbReference>
<dbReference type="GO" id="GO:0035973">
    <property type="term" value="P:aggrephagy"/>
    <property type="evidence" value="ECO:0007669"/>
    <property type="project" value="TreeGrafter"/>
</dbReference>
<dbReference type="KEGG" id="tbl:TBLA_0G00200"/>
<comment type="subcellular location">
    <subcellularLocation>
        <location evidence="11">Nucleus</location>
    </subcellularLocation>
    <subcellularLocation>
        <location evidence="11">Cytoplasm</location>
    </subcellularLocation>
    <subcellularLocation>
        <location evidence="1">Preautophagosomal structure</location>
    </subcellularLocation>
</comment>
<keyword evidence="5 11" id="KW-0645">Protease</keyword>
<dbReference type="HOGENOM" id="CLU_021259_5_3_1"/>
<dbReference type="GO" id="GO:0034727">
    <property type="term" value="P:piecemeal microautophagy of the nucleus"/>
    <property type="evidence" value="ECO:0007669"/>
    <property type="project" value="EnsemblFungi"/>
</dbReference>
<keyword evidence="8" id="KW-0653">Protein transport</keyword>
<dbReference type="GO" id="GO:0000045">
    <property type="term" value="P:autophagosome assembly"/>
    <property type="evidence" value="ECO:0007669"/>
    <property type="project" value="EnsemblFungi"/>
</dbReference>
<dbReference type="InterPro" id="IPR005078">
    <property type="entry name" value="Peptidase_C54"/>
</dbReference>
<dbReference type="GO" id="GO:0019786">
    <property type="term" value="F:protein-phosphatidylethanolamide deconjugating activity"/>
    <property type="evidence" value="ECO:0007669"/>
    <property type="project" value="EnsemblFungi"/>
</dbReference>
<name>I2H6G8_HENB6</name>
<evidence type="ECO:0000256" key="1">
    <source>
        <dbReference type="ARBA" id="ARBA00004329"/>
    </source>
</evidence>